<comment type="caution">
    <text evidence="4">The sequence shown here is derived from an EMBL/GenBank/DDBJ whole genome shotgun (WGS) entry which is preliminary data.</text>
</comment>
<dbReference type="PANTHER" id="PTHR31751:SF42">
    <property type="entry name" value="PROTEIN CBG10204"/>
    <property type="match status" value="1"/>
</dbReference>
<dbReference type="InterPro" id="IPR049012">
    <property type="entry name" value="Mutator_transp_dom"/>
</dbReference>
<dbReference type="EMBL" id="BTSY01000297">
    <property type="protein sequence ID" value="GMT37848.1"/>
    <property type="molecule type" value="Genomic_DNA"/>
</dbReference>
<dbReference type="AlphaFoldDB" id="A0AAV5X2L5"/>
<dbReference type="Proteomes" id="UP001432322">
    <property type="component" value="Unassembled WGS sequence"/>
</dbReference>
<name>A0AAV5X2L5_9BILA</name>
<feature type="non-terminal residue" evidence="4">
    <location>
        <position position="341"/>
    </location>
</feature>
<feature type="compositionally biased region" description="Acidic residues" evidence="1">
    <location>
        <begin position="11"/>
        <end position="30"/>
    </location>
</feature>
<dbReference type="PANTHER" id="PTHR31751">
    <property type="entry name" value="SI:CH211-108C17.2-RELATED-RELATED"/>
    <property type="match status" value="1"/>
</dbReference>
<keyword evidence="5" id="KW-1185">Reference proteome</keyword>
<evidence type="ECO:0000313" key="4">
    <source>
        <dbReference type="EMBL" id="GMT37848.1"/>
    </source>
</evidence>
<dbReference type="EMBL" id="BTSY01000005">
    <property type="protein sequence ID" value="GMT30997.1"/>
    <property type="molecule type" value="Genomic_DNA"/>
</dbReference>
<reference evidence="4" key="1">
    <citation type="submission" date="2023-10" db="EMBL/GenBank/DDBJ databases">
        <title>Genome assembly of Pristionchus species.</title>
        <authorList>
            <person name="Yoshida K."/>
            <person name="Sommer R.J."/>
        </authorList>
    </citation>
    <scope>NUCLEOTIDE SEQUENCE</scope>
    <source>
        <strain evidence="4">RS5133</strain>
    </source>
</reference>
<feature type="domain" description="Mutator-like transposase" evidence="2">
    <location>
        <begin position="50"/>
        <end position="292"/>
    </location>
</feature>
<organism evidence="4 5">
    <name type="scientific">Pristionchus fissidentatus</name>
    <dbReference type="NCBI Taxonomy" id="1538716"/>
    <lineage>
        <taxon>Eukaryota</taxon>
        <taxon>Metazoa</taxon>
        <taxon>Ecdysozoa</taxon>
        <taxon>Nematoda</taxon>
        <taxon>Chromadorea</taxon>
        <taxon>Rhabditida</taxon>
        <taxon>Rhabditina</taxon>
        <taxon>Diplogasteromorpha</taxon>
        <taxon>Diplogasteroidea</taxon>
        <taxon>Neodiplogasteridae</taxon>
        <taxon>Pristionchus</taxon>
    </lineage>
</organism>
<evidence type="ECO:0000313" key="5">
    <source>
        <dbReference type="Proteomes" id="UP001432322"/>
    </source>
</evidence>
<proteinExistence type="predicted"/>
<sequence length="341" mass="38625">GSEYRVSQDIEGMEGVEEDERIEEQEEDEERKENNRYAIVEIDCLLSLFDRCKGCGARLDTSSVAVARVGSASIVTYECLGCTANGRWESQFKVGSGKGKVYSLNHWIPIGAFITGTPLPRLIDMAKEIDIAFPSDRSMRKVIRDTGAVAIDRVYESWQRDAREVALSAAKEEGLTVSIDGQYDCPGFNAPNCKVTVIDCETKLALSSSTVHKHEPGIDGISIRMESEGAKRALVELVDDGVKIRARVGDQNNMVNKTLREEPKTATIEMFLDWWHVQRPLRKEWFKVIKSNPTMTPIYRSFFNHLYFAHHKYPNKADRPRALELVRSFLKHIQGQHSWAK</sequence>
<feature type="non-terminal residue" evidence="4">
    <location>
        <position position="1"/>
    </location>
</feature>
<evidence type="ECO:0000256" key="1">
    <source>
        <dbReference type="SAM" id="MobiDB-lite"/>
    </source>
</evidence>
<evidence type="ECO:0000259" key="2">
    <source>
        <dbReference type="Pfam" id="PF20700"/>
    </source>
</evidence>
<evidence type="ECO:0000313" key="3">
    <source>
        <dbReference type="EMBL" id="GMT30997.1"/>
    </source>
</evidence>
<dbReference type="Pfam" id="PF20700">
    <property type="entry name" value="Mutator"/>
    <property type="match status" value="1"/>
</dbReference>
<feature type="region of interest" description="Disordered" evidence="1">
    <location>
        <begin position="1"/>
        <end position="33"/>
    </location>
</feature>
<gene>
    <name evidence="3" type="ORF">PFISCL1PPCAC_22294</name>
    <name evidence="4" type="ORF">PFISCL1PPCAC_29145</name>
</gene>
<accession>A0AAV5X2L5</accession>
<protein>
    <recommendedName>
        <fullName evidence="2">Mutator-like transposase domain-containing protein</fullName>
    </recommendedName>
</protein>